<keyword evidence="4" id="KW-1185">Reference proteome</keyword>
<sequence length="518" mass="61013">MVVTEFDLRLANYVQEKGRVDFASCEQLFNKSESTLKRSLYNLNEYLPETKRFNISHHSMQTDMTYADYSSLCSSLSIDDYSPTIEERIALILTLSYLKNILNMTQLYQKLNFSLSTKKKDRLKMDQFLEGTGVRAVNRHRKGISFEGNEKYIRMYVARELMSIIELDKNDCYIPRKANTPVQTLLYDEFVKHLELYHEKAVNRLKLFFGEDAVPMDYPSKKFIYIHTIISLSRIEKGHPINKPPKEMPPVKHYDLLANAIESRYLDYLIASLNFKEPLEFPQDEGLESVVHELLRTVQEKMHIHFHTYRDVVNECYAYIYKCRIKNKLDYFFYDDKLDNTKQMFPDLFEIIENETLKHSSLVFSLTEHQLSVLCLIISRFMIKNRSITKDKQKVLIITNSSVEKVLFFLETLQEHVSLEMVSYLTINELYRLNSLEFDSIITFSNRITGLLNELGWESLKLNFYLNSDDIKVLLDNGFKSNRSRKIVASNLVKELSDLGSEREKVKYLKKYYGEIMI</sequence>
<protein>
    <recommendedName>
        <fullName evidence="5">Mga helix-turn-helix domain-containing protein</fullName>
    </recommendedName>
</protein>
<dbReference type="STRING" id="753702.SAMN04488102_102338"/>
<evidence type="ECO:0000256" key="1">
    <source>
        <dbReference type="ARBA" id="ARBA00023015"/>
    </source>
</evidence>
<evidence type="ECO:0000256" key="2">
    <source>
        <dbReference type="ARBA" id="ARBA00023163"/>
    </source>
</evidence>
<evidence type="ECO:0000313" key="4">
    <source>
        <dbReference type="Proteomes" id="UP000199612"/>
    </source>
</evidence>
<dbReference type="OrthoDB" id="6491624at2"/>
<reference evidence="4" key="1">
    <citation type="submission" date="2016-10" db="EMBL/GenBank/DDBJ databases">
        <authorList>
            <person name="Varghese N."/>
            <person name="Submissions S."/>
        </authorList>
    </citation>
    <scope>NUCLEOTIDE SEQUENCE [LARGE SCALE GENOMIC DNA]</scope>
    <source>
        <strain evidence="4">DSM 23664</strain>
    </source>
</reference>
<dbReference type="EMBL" id="FOLT01000002">
    <property type="protein sequence ID" value="SFC05307.1"/>
    <property type="molecule type" value="Genomic_DNA"/>
</dbReference>
<dbReference type="RefSeq" id="WP_091528695.1">
    <property type="nucleotide sequence ID" value="NZ_FOLT01000002.1"/>
</dbReference>
<dbReference type="InterPro" id="IPR050661">
    <property type="entry name" value="BglG_antiterminators"/>
</dbReference>
<evidence type="ECO:0008006" key="5">
    <source>
        <dbReference type="Google" id="ProtNLM"/>
    </source>
</evidence>
<dbReference type="AlphaFoldDB" id="A0A1I1G0Q4"/>
<keyword evidence="1" id="KW-0805">Transcription regulation</keyword>
<gene>
    <name evidence="3" type="ORF">SAMN04488102_102338</name>
</gene>
<organism evidence="3 4">
    <name type="scientific">Alkalibacterium subtropicum</name>
    <dbReference type="NCBI Taxonomy" id="753702"/>
    <lineage>
        <taxon>Bacteria</taxon>
        <taxon>Bacillati</taxon>
        <taxon>Bacillota</taxon>
        <taxon>Bacilli</taxon>
        <taxon>Lactobacillales</taxon>
        <taxon>Carnobacteriaceae</taxon>
        <taxon>Alkalibacterium</taxon>
    </lineage>
</organism>
<accession>A0A1I1G0Q4</accession>
<dbReference type="Proteomes" id="UP000199612">
    <property type="component" value="Unassembled WGS sequence"/>
</dbReference>
<dbReference type="PANTHER" id="PTHR30185">
    <property type="entry name" value="CRYPTIC BETA-GLUCOSIDE BGL OPERON ANTITERMINATOR"/>
    <property type="match status" value="1"/>
</dbReference>
<dbReference type="PANTHER" id="PTHR30185:SF18">
    <property type="entry name" value="TRANSCRIPTIONAL REGULATOR MTLR"/>
    <property type="match status" value="1"/>
</dbReference>
<evidence type="ECO:0000313" key="3">
    <source>
        <dbReference type="EMBL" id="SFC05307.1"/>
    </source>
</evidence>
<name>A0A1I1G0Q4_9LACT</name>
<keyword evidence="2" id="KW-0804">Transcription</keyword>
<proteinExistence type="predicted"/>